<proteinExistence type="inferred from homology"/>
<dbReference type="EMBL" id="FN655520">
    <property type="protein sequence ID" value="CBY39397.1"/>
    <property type="molecule type" value="Genomic_DNA"/>
</dbReference>
<gene>
    <name evidence="5" type="ORF">GSOID_T00019962001</name>
</gene>
<dbReference type="SMART" id="SM00098">
    <property type="entry name" value="alkPPc"/>
    <property type="match status" value="1"/>
</dbReference>
<sequence length="177" mass="19621">MRFCLSAMEWAFLQSQLEEFWRAAKTTFQAWKASILLDLVKTYNVDYQTPDSAGTATAYLTGIKGNYGTVGITAAGRRGDCSSQLGNEVQSVLEKAKAAGKSVGFVTTTYVNHASPSGVFGKSAERTWYSDKRMANLKNCKDLALQLFEHDDIDVIMGGGKEWFVDRLDQRDLIQVI</sequence>
<dbReference type="Gene3D" id="3.40.720.10">
    <property type="entry name" value="Alkaline Phosphatase, subunit A"/>
    <property type="match status" value="1"/>
</dbReference>
<feature type="binding site" evidence="3">
    <location>
        <position position="113"/>
    </location>
    <ligand>
        <name>Mg(2+)</name>
        <dbReference type="ChEBI" id="CHEBI:18420"/>
    </ligand>
</feature>
<dbReference type="SUPFAM" id="SSF53649">
    <property type="entry name" value="Alkaline phosphatase-like"/>
    <property type="match status" value="1"/>
</dbReference>
<keyword evidence="3" id="KW-0460">Magnesium</keyword>
<dbReference type="GO" id="GO:0004035">
    <property type="term" value="F:alkaline phosphatase activity"/>
    <property type="evidence" value="ECO:0007669"/>
    <property type="project" value="UniProtKB-EC"/>
</dbReference>
<comment type="cofactor">
    <cofactor evidence="3">
        <name>Mg(2+)</name>
        <dbReference type="ChEBI" id="CHEBI:18420"/>
    </cofactor>
    <text evidence="3">Binds 1 Mg(2+) ion.</text>
</comment>
<reference evidence="5" key="1">
    <citation type="journal article" date="2010" name="Science">
        <title>Plasticity of animal genome architecture unmasked by rapid evolution of a pelagic tunicate.</title>
        <authorList>
            <person name="Denoeud F."/>
            <person name="Henriet S."/>
            <person name="Mungpakdee S."/>
            <person name="Aury J.M."/>
            <person name="Da Silva C."/>
            <person name="Brinkmann H."/>
            <person name="Mikhaleva J."/>
            <person name="Olsen L.C."/>
            <person name="Jubin C."/>
            <person name="Canestro C."/>
            <person name="Bouquet J.M."/>
            <person name="Danks G."/>
            <person name="Poulain J."/>
            <person name="Campsteijn C."/>
            <person name="Adamski M."/>
            <person name="Cross I."/>
            <person name="Yadetie F."/>
            <person name="Muffato M."/>
            <person name="Louis A."/>
            <person name="Butcher S."/>
            <person name="Tsagkogeorga G."/>
            <person name="Konrad A."/>
            <person name="Singh S."/>
            <person name="Jensen M.F."/>
            <person name="Cong E.H."/>
            <person name="Eikeseth-Otteraa H."/>
            <person name="Noel B."/>
            <person name="Anthouard V."/>
            <person name="Porcel B.M."/>
            <person name="Kachouri-Lafond R."/>
            <person name="Nishino A."/>
            <person name="Ugolini M."/>
            <person name="Chourrout P."/>
            <person name="Nishida H."/>
            <person name="Aasland R."/>
            <person name="Huzurbazar S."/>
            <person name="Westhof E."/>
            <person name="Delsuc F."/>
            <person name="Lehrach H."/>
            <person name="Reinhardt R."/>
            <person name="Weissenbach J."/>
            <person name="Roy S.W."/>
            <person name="Artiguenave F."/>
            <person name="Postlethwait J.H."/>
            <person name="Manak J.R."/>
            <person name="Thompson E.M."/>
            <person name="Jaillon O."/>
            <person name="Du Pasquier L."/>
            <person name="Boudinot P."/>
            <person name="Liberles D.A."/>
            <person name="Volff J.N."/>
            <person name="Philippe H."/>
            <person name="Lenhard B."/>
            <person name="Roest Crollius H."/>
            <person name="Wincker P."/>
            <person name="Chourrout D."/>
        </authorList>
    </citation>
    <scope>NUCLEOTIDE SEQUENCE [LARGE SCALE GENOMIC DNA]</scope>
</reference>
<evidence type="ECO:0000256" key="2">
    <source>
        <dbReference type="PIRSR" id="PIRSR601952-1"/>
    </source>
</evidence>
<dbReference type="InterPro" id="IPR017850">
    <property type="entry name" value="Alkaline_phosphatase_core_sf"/>
</dbReference>
<evidence type="ECO:0000256" key="1">
    <source>
        <dbReference type="ARBA" id="ARBA00012647"/>
    </source>
</evidence>
<feature type="non-terminal residue" evidence="5">
    <location>
        <position position="177"/>
    </location>
</feature>
<evidence type="ECO:0000313" key="5">
    <source>
        <dbReference type="EMBL" id="CBY39397.1"/>
    </source>
</evidence>
<dbReference type="PRINTS" id="PR00113">
    <property type="entry name" value="ALKPHPHTASE"/>
</dbReference>
<dbReference type="Proteomes" id="UP000011014">
    <property type="component" value="Unassembled WGS sequence"/>
</dbReference>
<dbReference type="GO" id="GO:0046872">
    <property type="term" value="F:metal ion binding"/>
    <property type="evidence" value="ECO:0007669"/>
    <property type="project" value="UniProtKB-KW"/>
</dbReference>
<organism evidence="5">
    <name type="scientific">Oikopleura dioica</name>
    <name type="common">Tunicate</name>
    <dbReference type="NCBI Taxonomy" id="34765"/>
    <lineage>
        <taxon>Eukaryota</taxon>
        <taxon>Metazoa</taxon>
        <taxon>Chordata</taxon>
        <taxon>Tunicata</taxon>
        <taxon>Appendicularia</taxon>
        <taxon>Copelata</taxon>
        <taxon>Oikopleuridae</taxon>
        <taxon>Oikopleura</taxon>
    </lineage>
</organism>
<accession>E4YVB2</accession>
<dbReference type="PANTHER" id="PTHR11596:SF94">
    <property type="entry name" value="ALKALINE PHOSPHATASE"/>
    <property type="match status" value="1"/>
</dbReference>
<dbReference type="Pfam" id="PF00245">
    <property type="entry name" value="Alk_phosphatase"/>
    <property type="match status" value="1"/>
</dbReference>
<dbReference type="PANTHER" id="PTHR11596">
    <property type="entry name" value="ALKALINE PHOSPHATASE"/>
    <property type="match status" value="1"/>
</dbReference>
<keyword evidence="3" id="KW-0479">Metal-binding</keyword>
<feature type="active site" description="Phosphoserine intermediate" evidence="2">
    <location>
        <position position="52"/>
    </location>
</feature>
<name>E4YVB2_OIKDI</name>
<dbReference type="InterPro" id="IPR001952">
    <property type="entry name" value="Alkaline_phosphatase"/>
</dbReference>
<comment type="similarity">
    <text evidence="4">Belongs to the alkaline phosphatase family.</text>
</comment>
<protein>
    <recommendedName>
        <fullName evidence="1">alkaline phosphatase</fullName>
        <ecNumber evidence="1">3.1.3.1</ecNumber>
    </recommendedName>
</protein>
<dbReference type="AlphaFoldDB" id="E4YVB2"/>
<dbReference type="EC" id="3.1.3.1" evidence="1"/>
<feature type="binding site" evidence="3">
    <location>
        <position position="115"/>
    </location>
    <ligand>
        <name>Mg(2+)</name>
        <dbReference type="ChEBI" id="CHEBI:18420"/>
    </ligand>
</feature>
<evidence type="ECO:0000256" key="4">
    <source>
        <dbReference type="RuleBase" id="RU003946"/>
    </source>
</evidence>
<evidence type="ECO:0000256" key="3">
    <source>
        <dbReference type="PIRSR" id="PIRSR601952-2"/>
    </source>
</evidence>